<accession>A0A0A8YUE5</accession>
<feature type="compositionally biased region" description="Polar residues" evidence="1">
    <location>
        <begin position="32"/>
        <end position="41"/>
    </location>
</feature>
<feature type="region of interest" description="Disordered" evidence="1">
    <location>
        <begin position="1"/>
        <end position="72"/>
    </location>
</feature>
<dbReference type="EMBL" id="GBRH01271673">
    <property type="protein sequence ID" value="JAD26222.1"/>
    <property type="molecule type" value="Transcribed_RNA"/>
</dbReference>
<feature type="compositionally biased region" description="Low complexity" evidence="1">
    <location>
        <begin position="1"/>
        <end position="31"/>
    </location>
</feature>
<protein>
    <submittedName>
        <fullName evidence="2">Uncharacterized protein</fullName>
    </submittedName>
</protein>
<sequence>MSSSSKSSQERAASTLSTAAAAAASPPAATSCRQRSATLSRVASGAPARQSGEAPTNALRTEKSRVSSPARASVTQWAANRVAVADAKRGGGIAEGWGGLVTCLRGRTAKIRFWELRAGEDSLWTDRSPSANHKASPVEDGARRCTVYHLCYCTGLTTAHNRRSFDPPLMTGDIWEWIGCPHVQRDQEE</sequence>
<name>A0A0A8YUE5_ARUDO</name>
<reference evidence="2" key="2">
    <citation type="journal article" date="2015" name="Data Brief">
        <title>Shoot transcriptome of the giant reed, Arundo donax.</title>
        <authorList>
            <person name="Barrero R.A."/>
            <person name="Guerrero F.D."/>
            <person name="Moolhuijzen P."/>
            <person name="Goolsby J.A."/>
            <person name="Tidwell J."/>
            <person name="Bellgard S.E."/>
            <person name="Bellgard M.I."/>
        </authorList>
    </citation>
    <scope>NUCLEOTIDE SEQUENCE</scope>
    <source>
        <tissue evidence="2">Shoot tissue taken approximately 20 cm above the soil surface</tissue>
    </source>
</reference>
<evidence type="ECO:0000313" key="2">
    <source>
        <dbReference type="EMBL" id="JAD26222.1"/>
    </source>
</evidence>
<dbReference type="AlphaFoldDB" id="A0A0A8YUE5"/>
<organism evidence="2">
    <name type="scientific">Arundo donax</name>
    <name type="common">Giant reed</name>
    <name type="synonym">Donax arundinaceus</name>
    <dbReference type="NCBI Taxonomy" id="35708"/>
    <lineage>
        <taxon>Eukaryota</taxon>
        <taxon>Viridiplantae</taxon>
        <taxon>Streptophyta</taxon>
        <taxon>Embryophyta</taxon>
        <taxon>Tracheophyta</taxon>
        <taxon>Spermatophyta</taxon>
        <taxon>Magnoliopsida</taxon>
        <taxon>Liliopsida</taxon>
        <taxon>Poales</taxon>
        <taxon>Poaceae</taxon>
        <taxon>PACMAD clade</taxon>
        <taxon>Arundinoideae</taxon>
        <taxon>Arundineae</taxon>
        <taxon>Arundo</taxon>
    </lineage>
</organism>
<evidence type="ECO:0000256" key="1">
    <source>
        <dbReference type="SAM" id="MobiDB-lite"/>
    </source>
</evidence>
<reference evidence="2" key="1">
    <citation type="submission" date="2014-09" db="EMBL/GenBank/DDBJ databases">
        <authorList>
            <person name="Magalhaes I.L.F."/>
            <person name="Oliveira U."/>
            <person name="Santos F.R."/>
            <person name="Vidigal T.H.D.A."/>
            <person name="Brescovit A.D."/>
            <person name="Santos A.J."/>
        </authorList>
    </citation>
    <scope>NUCLEOTIDE SEQUENCE</scope>
    <source>
        <tissue evidence="2">Shoot tissue taken approximately 20 cm above the soil surface</tissue>
    </source>
</reference>
<dbReference type="PROSITE" id="PS51257">
    <property type="entry name" value="PROKAR_LIPOPROTEIN"/>
    <property type="match status" value="1"/>
</dbReference>
<proteinExistence type="predicted"/>